<dbReference type="RefSeq" id="WP_210757752.1">
    <property type="nucleotide sequence ID" value="NZ_CP060139.1"/>
</dbReference>
<dbReference type="KEGG" id="chyd:H4K34_12660"/>
<evidence type="ECO:0008006" key="4">
    <source>
        <dbReference type="Google" id="ProtNLM"/>
    </source>
</evidence>
<organism evidence="2 3">
    <name type="scientific">Croceimicrobium hydrocarbonivorans</name>
    <dbReference type="NCBI Taxonomy" id="2761580"/>
    <lineage>
        <taxon>Bacteria</taxon>
        <taxon>Pseudomonadati</taxon>
        <taxon>Bacteroidota</taxon>
        <taxon>Flavobacteriia</taxon>
        <taxon>Flavobacteriales</taxon>
        <taxon>Owenweeksiaceae</taxon>
        <taxon>Croceimicrobium</taxon>
    </lineage>
</organism>
<dbReference type="Proteomes" id="UP000516305">
    <property type="component" value="Chromosome"/>
</dbReference>
<evidence type="ECO:0000256" key="1">
    <source>
        <dbReference type="SAM" id="MobiDB-lite"/>
    </source>
</evidence>
<keyword evidence="3" id="KW-1185">Reference proteome</keyword>
<reference evidence="2 3" key="1">
    <citation type="submission" date="2020-08" db="EMBL/GenBank/DDBJ databases">
        <title>Croceimicrobium hydrocarbonivorans gen. nov., sp. nov., a novel marine bacterium isolated from a bacterial consortium that degrades polyethylene terephthalate.</title>
        <authorList>
            <person name="Liu R."/>
        </authorList>
    </citation>
    <scope>NUCLEOTIDE SEQUENCE [LARGE SCALE GENOMIC DNA]</scope>
    <source>
        <strain evidence="2 3">A20-9</strain>
    </source>
</reference>
<feature type="region of interest" description="Disordered" evidence="1">
    <location>
        <begin position="63"/>
        <end position="89"/>
    </location>
</feature>
<name>A0A7H0VBX4_9FLAO</name>
<proteinExistence type="predicted"/>
<evidence type="ECO:0000313" key="3">
    <source>
        <dbReference type="Proteomes" id="UP000516305"/>
    </source>
</evidence>
<accession>A0A7H0VBX4</accession>
<dbReference type="EMBL" id="CP060139">
    <property type="protein sequence ID" value="QNR23222.1"/>
    <property type="molecule type" value="Genomic_DNA"/>
</dbReference>
<sequence>MNLNNKKTLFLLVPAVLVIWGLVAYRLVDALGEPDFEIPNSGQKVITQERDTDTNVYVLNLEYPDPFRPDKSSSSEKAKPVSKSPQETKTTKVTFKPIELHWPRVQYRGLIVKKGQSLCLVEIDGQIYFMSLGDRERGLELIDAKSDSIQFKFHREKKYFKK</sequence>
<gene>
    <name evidence="2" type="ORF">H4K34_12660</name>
</gene>
<protein>
    <recommendedName>
        <fullName evidence="4">Type II secretion system protein GspC N-terminal domain-containing protein</fullName>
    </recommendedName>
</protein>
<feature type="compositionally biased region" description="Basic and acidic residues" evidence="1">
    <location>
        <begin position="65"/>
        <end position="79"/>
    </location>
</feature>
<dbReference type="AlphaFoldDB" id="A0A7H0VBX4"/>
<evidence type="ECO:0000313" key="2">
    <source>
        <dbReference type="EMBL" id="QNR23222.1"/>
    </source>
</evidence>